<dbReference type="GO" id="GO:0001725">
    <property type="term" value="C:stress fiber"/>
    <property type="evidence" value="ECO:0007669"/>
    <property type="project" value="TreeGrafter"/>
</dbReference>
<dbReference type="AlphaFoldDB" id="A0A553MWP0"/>
<dbReference type="Pfam" id="PF06625">
    <property type="entry name" value="DUF1151"/>
    <property type="match status" value="1"/>
</dbReference>
<feature type="compositionally biased region" description="Polar residues" evidence="3">
    <location>
        <begin position="36"/>
        <end position="45"/>
    </location>
</feature>
<feature type="coiled-coil region" evidence="2">
    <location>
        <begin position="143"/>
        <end position="177"/>
    </location>
</feature>
<accession>A0A553MWP0</accession>
<keyword evidence="5" id="KW-1185">Reference proteome</keyword>
<evidence type="ECO:0000313" key="5">
    <source>
        <dbReference type="Proteomes" id="UP000316079"/>
    </source>
</evidence>
<evidence type="ECO:0000256" key="1">
    <source>
        <dbReference type="ARBA" id="ARBA00023054"/>
    </source>
</evidence>
<keyword evidence="1 2" id="KW-0175">Coiled coil</keyword>
<dbReference type="STRING" id="623744.A0A553MWP0"/>
<dbReference type="PANTHER" id="PTHR16768:SF4">
    <property type="entry name" value="PROTEIN FAM107B ISOFORM X1"/>
    <property type="match status" value="1"/>
</dbReference>
<dbReference type="EMBL" id="SRMA01027231">
    <property type="protein sequence ID" value="TRY57614.1"/>
    <property type="molecule type" value="Genomic_DNA"/>
</dbReference>
<dbReference type="Proteomes" id="UP000316079">
    <property type="component" value="Unassembled WGS sequence"/>
</dbReference>
<name>A0A553MWP0_9TELE</name>
<evidence type="ECO:0000256" key="3">
    <source>
        <dbReference type="SAM" id="MobiDB-lite"/>
    </source>
</evidence>
<comment type="caution">
    <text evidence="4">The sequence shown here is derived from an EMBL/GenBank/DDBJ whole genome shotgun (WGS) entry which is preliminary data.</text>
</comment>
<dbReference type="GO" id="GO:0032956">
    <property type="term" value="P:regulation of actin cytoskeleton organization"/>
    <property type="evidence" value="ECO:0007669"/>
    <property type="project" value="TreeGrafter"/>
</dbReference>
<feature type="non-terminal residue" evidence="4">
    <location>
        <position position="1"/>
    </location>
</feature>
<gene>
    <name evidence="4" type="ORF">DNTS_021048</name>
</gene>
<dbReference type="GO" id="GO:0045202">
    <property type="term" value="C:synapse"/>
    <property type="evidence" value="ECO:0007669"/>
    <property type="project" value="TreeGrafter"/>
</dbReference>
<dbReference type="PANTHER" id="PTHR16768">
    <property type="entry name" value="DOWN REGULATED IN RENAL CARCINOMA 1/TU3A"/>
    <property type="match status" value="1"/>
</dbReference>
<proteinExistence type="predicted"/>
<evidence type="ECO:0000256" key="2">
    <source>
        <dbReference type="SAM" id="Coils"/>
    </source>
</evidence>
<dbReference type="GO" id="GO:0051017">
    <property type="term" value="P:actin filament bundle assembly"/>
    <property type="evidence" value="ECO:0007669"/>
    <property type="project" value="TreeGrafter"/>
</dbReference>
<sequence length="197" mass="22856">RPRGTTAPLRHSGERDRSSSQCPNRVRPSEEELRNALSNSISGHNHVSRPAQFRGKTSSDPVNSSSVHHHGHNRDKCDSAEGPWNLSNPVKASRSHQELHKELLLAHKKGLAVSSRPELQMVLERRKREQTQREEGEQNRSPLEHLLLQRQHKQRQIMKEQEEEQKLQDEVQLLEFVRVRQNLRKVHTALQKNIHHS</sequence>
<dbReference type="OrthoDB" id="9048587at2759"/>
<protein>
    <submittedName>
        <fullName evidence="4">Uncharacterized protein</fullName>
    </submittedName>
</protein>
<organism evidence="4 5">
    <name type="scientific">Danionella cerebrum</name>
    <dbReference type="NCBI Taxonomy" id="2873325"/>
    <lineage>
        <taxon>Eukaryota</taxon>
        <taxon>Metazoa</taxon>
        <taxon>Chordata</taxon>
        <taxon>Craniata</taxon>
        <taxon>Vertebrata</taxon>
        <taxon>Euteleostomi</taxon>
        <taxon>Actinopterygii</taxon>
        <taxon>Neopterygii</taxon>
        <taxon>Teleostei</taxon>
        <taxon>Ostariophysi</taxon>
        <taxon>Cypriniformes</taxon>
        <taxon>Danionidae</taxon>
        <taxon>Danioninae</taxon>
        <taxon>Danionella</taxon>
    </lineage>
</organism>
<feature type="region of interest" description="Disordered" evidence="3">
    <location>
        <begin position="1"/>
        <end position="95"/>
    </location>
</feature>
<dbReference type="GO" id="GO:0043005">
    <property type="term" value="C:neuron projection"/>
    <property type="evidence" value="ECO:0007669"/>
    <property type="project" value="TreeGrafter"/>
</dbReference>
<dbReference type="GO" id="GO:0030041">
    <property type="term" value="P:actin filament polymerization"/>
    <property type="evidence" value="ECO:0007669"/>
    <property type="project" value="TreeGrafter"/>
</dbReference>
<reference evidence="4 5" key="1">
    <citation type="journal article" date="2019" name="Sci. Data">
        <title>Hybrid genome assembly and annotation of Danionella translucida.</title>
        <authorList>
            <person name="Kadobianskyi M."/>
            <person name="Schulze L."/>
            <person name="Schuelke M."/>
            <person name="Judkewitz B."/>
        </authorList>
    </citation>
    <scope>NUCLEOTIDE SEQUENCE [LARGE SCALE GENOMIC DNA]</scope>
    <source>
        <strain evidence="4 5">Bolton</strain>
    </source>
</reference>
<dbReference type="InterPro" id="IPR009533">
    <property type="entry name" value="FAM107"/>
</dbReference>
<evidence type="ECO:0000313" key="4">
    <source>
        <dbReference type="EMBL" id="TRY57614.1"/>
    </source>
</evidence>